<sequence length="351" mass="38879">MLEEKLRRIFAASGADALFVEADFLRRYLTGFYSTDGFIILDGEHCRYVADLRYFEAAEKALKTSCIEVVEGSYKEAMGLLSAYKTLGVPYPYTDLARAEELRKKGFALVDCMPALKDAMLFKTEQELSLIQRACTIAEDGFLATLPEIKEGMTESEVAALLEYNMRKFGASGTSFETICAFGAGASVPHHETGETKLKFGDPILIDFGCKVEGYCSDITRTFLFGDDKKHEDFKRAYAEVLKAHELVKEKLTSGMTGKEADEIARGSLRQAGLDKLFTHSLGHGVGLLIHEFPRLSPSSEEVLSDGMVFSDEPGIYEAGAFGIRIEDTVCLKEGRVHSFMGKTERDLLIL</sequence>
<dbReference type="Gene3D" id="3.90.230.10">
    <property type="entry name" value="Creatinase/methionine aminopeptidase superfamily"/>
    <property type="match status" value="1"/>
</dbReference>
<dbReference type="AlphaFoldDB" id="A0A9D2H148"/>
<name>A0A9D2H148_9FIRM</name>
<dbReference type="Pfam" id="PF01321">
    <property type="entry name" value="Creatinase_N"/>
    <property type="match status" value="1"/>
</dbReference>
<protein>
    <submittedName>
        <fullName evidence="6">Aminopeptidase P family protein</fullName>
    </submittedName>
</protein>
<dbReference type="GO" id="GO:0046872">
    <property type="term" value="F:metal ion binding"/>
    <property type="evidence" value="ECO:0007669"/>
    <property type="project" value="UniProtKB-KW"/>
</dbReference>
<evidence type="ECO:0000313" key="6">
    <source>
        <dbReference type="EMBL" id="HJA02022.1"/>
    </source>
</evidence>
<evidence type="ECO:0000313" key="7">
    <source>
        <dbReference type="Proteomes" id="UP000824221"/>
    </source>
</evidence>
<keyword evidence="6" id="KW-0031">Aminopeptidase</keyword>
<comment type="similarity">
    <text evidence="3">Belongs to the peptidase M24B family.</text>
</comment>
<evidence type="ECO:0000256" key="3">
    <source>
        <dbReference type="RuleBase" id="RU000590"/>
    </source>
</evidence>
<dbReference type="InterPro" id="IPR050659">
    <property type="entry name" value="Peptidase_M24B"/>
</dbReference>
<comment type="caution">
    <text evidence="6">The sequence shown here is derived from an EMBL/GenBank/DDBJ whole genome shotgun (WGS) entry which is preliminary data.</text>
</comment>
<dbReference type="Gene3D" id="3.40.350.10">
    <property type="entry name" value="Creatinase/prolidase N-terminal domain"/>
    <property type="match status" value="1"/>
</dbReference>
<dbReference type="InterPro" id="IPR000994">
    <property type="entry name" value="Pept_M24"/>
</dbReference>
<dbReference type="InterPro" id="IPR036005">
    <property type="entry name" value="Creatinase/aminopeptidase-like"/>
</dbReference>
<dbReference type="PROSITE" id="PS00491">
    <property type="entry name" value="PROLINE_PEPTIDASE"/>
    <property type="match status" value="1"/>
</dbReference>
<feature type="domain" description="Peptidase M24" evidence="4">
    <location>
        <begin position="130"/>
        <end position="333"/>
    </location>
</feature>
<dbReference type="GO" id="GO:0004177">
    <property type="term" value="F:aminopeptidase activity"/>
    <property type="evidence" value="ECO:0007669"/>
    <property type="project" value="UniProtKB-KW"/>
</dbReference>
<evidence type="ECO:0000256" key="1">
    <source>
        <dbReference type="ARBA" id="ARBA00022723"/>
    </source>
</evidence>
<dbReference type="SUPFAM" id="SSF53092">
    <property type="entry name" value="Creatinase/prolidase N-terminal domain"/>
    <property type="match status" value="1"/>
</dbReference>
<dbReference type="Proteomes" id="UP000824221">
    <property type="component" value="Unassembled WGS sequence"/>
</dbReference>
<feature type="domain" description="Creatinase N-terminal" evidence="5">
    <location>
        <begin position="4"/>
        <end position="116"/>
    </location>
</feature>
<dbReference type="InterPro" id="IPR001131">
    <property type="entry name" value="Peptidase_M24B_aminopep-P_CS"/>
</dbReference>
<dbReference type="PANTHER" id="PTHR46112">
    <property type="entry name" value="AMINOPEPTIDASE"/>
    <property type="match status" value="1"/>
</dbReference>
<evidence type="ECO:0000259" key="4">
    <source>
        <dbReference type="Pfam" id="PF00557"/>
    </source>
</evidence>
<proteinExistence type="inferred from homology"/>
<evidence type="ECO:0000259" key="5">
    <source>
        <dbReference type="Pfam" id="PF01321"/>
    </source>
</evidence>
<keyword evidence="2" id="KW-0378">Hydrolase</keyword>
<dbReference type="InterPro" id="IPR000587">
    <property type="entry name" value="Creatinase_N"/>
</dbReference>
<keyword evidence="1 3" id="KW-0479">Metal-binding</keyword>
<dbReference type="PANTHER" id="PTHR46112:SF3">
    <property type="entry name" value="AMINOPEPTIDASE YPDF"/>
    <property type="match status" value="1"/>
</dbReference>
<dbReference type="Pfam" id="PF00557">
    <property type="entry name" value="Peptidase_M24"/>
    <property type="match status" value="1"/>
</dbReference>
<dbReference type="InterPro" id="IPR029149">
    <property type="entry name" value="Creatin/AminoP/Spt16_N"/>
</dbReference>
<gene>
    <name evidence="6" type="ORF">H9797_01385</name>
</gene>
<organism evidence="6 7">
    <name type="scientific">Candidatus Gallimonas gallistercoris</name>
    <dbReference type="NCBI Taxonomy" id="2838602"/>
    <lineage>
        <taxon>Bacteria</taxon>
        <taxon>Bacillati</taxon>
        <taxon>Bacillota</taxon>
        <taxon>Clostridia</taxon>
        <taxon>Candidatus Gallimonas</taxon>
    </lineage>
</organism>
<dbReference type="CDD" id="cd01092">
    <property type="entry name" value="APP-like"/>
    <property type="match status" value="1"/>
</dbReference>
<dbReference type="EMBL" id="DXAJ01000025">
    <property type="protein sequence ID" value="HJA02022.1"/>
    <property type="molecule type" value="Genomic_DNA"/>
</dbReference>
<reference evidence="6" key="2">
    <citation type="submission" date="2021-04" db="EMBL/GenBank/DDBJ databases">
        <authorList>
            <person name="Gilroy R."/>
        </authorList>
    </citation>
    <scope>NUCLEOTIDE SEQUENCE</scope>
    <source>
        <strain evidence="6">CHK156-179</strain>
    </source>
</reference>
<dbReference type="SUPFAM" id="SSF55920">
    <property type="entry name" value="Creatinase/aminopeptidase"/>
    <property type="match status" value="1"/>
</dbReference>
<accession>A0A9D2H148</accession>
<evidence type="ECO:0000256" key="2">
    <source>
        <dbReference type="ARBA" id="ARBA00022801"/>
    </source>
</evidence>
<keyword evidence="6" id="KW-0645">Protease</keyword>
<reference evidence="6" key="1">
    <citation type="journal article" date="2021" name="PeerJ">
        <title>Extensive microbial diversity within the chicken gut microbiome revealed by metagenomics and culture.</title>
        <authorList>
            <person name="Gilroy R."/>
            <person name="Ravi A."/>
            <person name="Getino M."/>
            <person name="Pursley I."/>
            <person name="Horton D.L."/>
            <person name="Alikhan N.F."/>
            <person name="Baker D."/>
            <person name="Gharbi K."/>
            <person name="Hall N."/>
            <person name="Watson M."/>
            <person name="Adriaenssens E.M."/>
            <person name="Foster-Nyarko E."/>
            <person name="Jarju S."/>
            <person name="Secka A."/>
            <person name="Antonio M."/>
            <person name="Oren A."/>
            <person name="Chaudhuri R.R."/>
            <person name="La Ragione R."/>
            <person name="Hildebrand F."/>
            <person name="Pallen M.J."/>
        </authorList>
    </citation>
    <scope>NUCLEOTIDE SEQUENCE</scope>
    <source>
        <strain evidence="6">CHK156-179</strain>
    </source>
</reference>